<evidence type="ECO:0000313" key="2">
    <source>
        <dbReference type="Proteomes" id="UP001314170"/>
    </source>
</evidence>
<dbReference type="AlphaFoldDB" id="A0AAV1SCJ3"/>
<dbReference type="Proteomes" id="UP001314170">
    <property type="component" value="Unassembled WGS sequence"/>
</dbReference>
<accession>A0AAV1SCJ3</accession>
<organism evidence="1 2">
    <name type="scientific">Dovyalis caffra</name>
    <dbReference type="NCBI Taxonomy" id="77055"/>
    <lineage>
        <taxon>Eukaryota</taxon>
        <taxon>Viridiplantae</taxon>
        <taxon>Streptophyta</taxon>
        <taxon>Embryophyta</taxon>
        <taxon>Tracheophyta</taxon>
        <taxon>Spermatophyta</taxon>
        <taxon>Magnoliopsida</taxon>
        <taxon>eudicotyledons</taxon>
        <taxon>Gunneridae</taxon>
        <taxon>Pentapetalae</taxon>
        <taxon>rosids</taxon>
        <taxon>fabids</taxon>
        <taxon>Malpighiales</taxon>
        <taxon>Salicaceae</taxon>
        <taxon>Flacourtieae</taxon>
        <taxon>Dovyalis</taxon>
    </lineage>
</organism>
<comment type="caution">
    <text evidence="1">The sequence shown here is derived from an EMBL/GenBank/DDBJ whole genome shotgun (WGS) entry which is preliminary data.</text>
</comment>
<name>A0AAV1SCJ3_9ROSI</name>
<protein>
    <submittedName>
        <fullName evidence="1">Uncharacterized protein</fullName>
    </submittedName>
</protein>
<keyword evidence="2" id="KW-1185">Reference proteome</keyword>
<sequence>MESVDQLGCVPLLHDYQNGVEDRLGYKRLAAKVPCQQCHVLQVTTWHSLELWAKRQGLLAYRFGALKCIAPTWLIPISGWVHISDTTPETVKWLQIHSFLNRGRGIITTSCIPVP</sequence>
<evidence type="ECO:0000313" key="1">
    <source>
        <dbReference type="EMBL" id="CAK7347993.1"/>
    </source>
</evidence>
<dbReference type="EMBL" id="CAWUPB010001173">
    <property type="protein sequence ID" value="CAK7347993.1"/>
    <property type="molecule type" value="Genomic_DNA"/>
</dbReference>
<reference evidence="1 2" key="1">
    <citation type="submission" date="2024-01" db="EMBL/GenBank/DDBJ databases">
        <authorList>
            <person name="Waweru B."/>
        </authorList>
    </citation>
    <scope>NUCLEOTIDE SEQUENCE [LARGE SCALE GENOMIC DNA]</scope>
</reference>
<proteinExistence type="predicted"/>
<gene>
    <name evidence="1" type="ORF">DCAF_LOCUS20685</name>
</gene>